<protein>
    <submittedName>
        <fullName evidence="3">Uncharacterized protein</fullName>
    </submittedName>
</protein>
<dbReference type="PATRIC" id="fig|693.5.peg.3412"/>
<feature type="chain" id="PRO_5005599962" evidence="2">
    <location>
        <begin position="24"/>
        <end position="193"/>
    </location>
</feature>
<evidence type="ECO:0000313" key="4">
    <source>
        <dbReference type="Proteomes" id="UP000037515"/>
    </source>
</evidence>
<evidence type="ECO:0000256" key="2">
    <source>
        <dbReference type="SAM" id="SignalP"/>
    </source>
</evidence>
<gene>
    <name evidence="3" type="ORF">AKJ17_16770</name>
</gene>
<dbReference type="Proteomes" id="UP000037515">
    <property type="component" value="Unassembled WGS sequence"/>
</dbReference>
<accession>A0A0M0HJE6</accession>
<proteinExistence type="predicted"/>
<dbReference type="EMBL" id="LHPJ01000020">
    <property type="protein sequence ID" value="KOO02146.1"/>
    <property type="molecule type" value="Genomic_DNA"/>
</dbReference>
<reference evidence="4" key="1">
    <citation type="submission" date="2015-08" db="EMBL/GenBank/DDBJ databases">
        <title>Vibrio galatheae sp. nov., a novel member of the Vibrionaceae family isolated from the Solomon Islands.</title>
        <authorList>
            <person name="Giubergia S."/>
            <person name="Machado H."/>
            <person name="Mateiu R.V."/>
            <person name="Gram L."/>
        </authorList>
    </citation>
    <scope>NUCLEOTIDE SEQUENCE [LARGE SCALE GENOMIC DNA]</scope>
    <source>
        <strain evidence="4">DSM 19584</strain>
    </source>
</reference>
<organism evidence="3 4">
    <name type="scientific">Vibrio nereis</name>
    <dbReference type="NCBI Taxonomy" id="693"/>
    <lineage>
        <taxon>Bacteria</taxon>
        <taxon>Pseudomonadati</taxon>
        <taxon>Pseudomonadota</taxon>
        <taxon>Gammaproteobacteria</taxon>
        <taxon>Vibrionales</taxon>
        <taxon>Vibrionaceae</taxon>
        <taxon>Vibrio</taxon>
    </lineage>
</organism>
<keyword evidence="2" id="KW-0732">Signal</keyword>
<feature type="region of interest" description="Disordered" evidence="1">
    <location>
        <begin position="28"/>
        <end position="52"/>
    </location>
</feature>
<dbReference type="OrthoDB" id="5906814at2"/>
<comment type="caution">
    <text evidence="3">The sequence shown here is derived from an EMBL/GenBank/DDBJ whole genome shotgun (WGS) entry which is preliminary data.</text>
</comment>
<dbReference type="STRING" id="693.AKJ17_16770"/>
<dbReference type="RefSeq" id="WP_053396972.1">
    <property type="nucleotide sequence ID" value="NZ_LHPJ01000020.1"/>
</dbReference>
<feature type="signal peptide" evidence="2">
    <location>
        <begin position="1"/>
        <end position="23"/>
    </location>
</feature>
<sequence>MELKHSSLALIICSLFVSGAALANGSDTGHNNGNGHGGHGHGGHQSPGYDVDIDDSFNDKTLNYSDDDTLNYSDDDTYTKNYTKKTADFDWSNDQDWSMEVNTDIDMTIMTAKSKVMGKLEDVSVSYNSGSSGKSYGKRGRGGYGHNDSCCGGLTVKNTNSLDGFQNAAGITAVAQNVGGNALAQQSVSINSK</sequence>
<keyword evidence="4" id="KW-1185">Reference proteome</keyword>
<dbReference type="AlphaFoldDB" id="A0A0M0HJE6"/>
<evidence type="ECO:0000313" key="3">
    <source>
        <dbReference type="EMBL" id="KOO02146.1"/>
    </source>
</evidence>
<evidence type="ECO:0000256" key="1">
    <source>
        <dbReference type="SAM" id="MobiDB-lite"/>
    </source>
</evidence>
<name>A0A0M0HJE6_VIBNE</name>